<comment type="caution">
    <text evidence="2">The sequence shown here is derived from an EMBL/GenBank/DDBJ whole genome shotgun (WGS) entry which is preliminary data.</text>
</comment>
<protein>
    <submittedName>
        <fullName evidence="2">Glycogen/starch/alpha-glucan phosphorylase</fullName>
    </submittedName>
</protein>
<proteinExistence type="inferred from homology"/>
<gene>
    <name evidence="2" type="ORF">H9831_04420</name>
</gene>
<dbReference type="GO" id="GO:0005975">
    <property type="term" value="P:carbohydrate metabolic process"/>
    <property type="evidence" value="ECO:0007669"/>
    <property type="project" value="InterPro"/>
</dbReference>
<reference evidence="2" key="2">
    <citation type="submission" date="2021-04" db="EMBL/GenBank/DDBJ databases">
        <authorList>
            <person name="Gilroy R."/>
        </authorList>
    </citation>
    <scope>NUCLEOTIDE SEQUENCE</scope>
    <source>
        <strain evidence="2">ChiSxjej3B15-24422</strain>
    </source>
</reference>
<dbReference type="Pfam" id="PF00343">
    <property type="entry name" value="Phosphorylase"/>
    <property type="match status" value="1"/>
</dbReference>
<organism evidence="2 3">
    <name type="scientific">Candidatus Eisenbergiella pullistercoris</name>
    <dbReference type="NCBI Taxonomy" id="2838555"/>
    <lineage>
        <taxon>Bacteria</taxon>
        <taxon>Bacillati</taxon>
        <taxon>Bacillota</taxon>
        <taxon>Clostridia</taxon>
        <taxon>Lachnospirales</taxon>
        <taxon>Lachnospiraceae</taxon>
        <taxon>Eisenbergiella</taxon>
    </lineage>
</organism>
<dbReference type="EMBL" id="DXDD01000055">
    <property type="protein sequence ID" value="HIY59912.1"/>
    <property type="molecule type" value="Genomic_DNA"/>
</dbReference>
<feature type="non-terminal residue" evidence="2">
    <location>
        <position position="1"/>
    </location>
</feature>
<evidence type="ECO:0000256" key="1">
    <source>
        <dbReference type="ARBA" id="ARBA00006047"/>
    </source>
</evidence>
<dbReference type="SUPFAM" id="SSF53756">
    <property type="entry name" value="UDP-Glycosyltransferase/glycogen phosphorylase"/>
    <property type="match status" value="1"/>
</dbReference>
<dbReference type="GO" id="GO:0008184">
    <property type="term" value="F:glycogen phosphorylase activity"/>
    <property type="evidence" value="ECO:0007669"/>
    <property type="project" value="InterPro"/>
</dbReference>
<dbReference type="AlphaFoldDB" id="A0A9D1YRM6"/>
<dbReference type="Gene3D" id="3.40.50.2000">
    <property type="entry name" value="Glycogen Phosphorylase B"/>
    <property type="match status" value="2"/>
</dbReference>
<reference evidence="2" key="1">
    <citation type="journal article" date="2021" name="PeerJ">
        <title>Extensive microbial diversity within the chicken gut microbiome revealed by metagenomics and culture.</title>
        <authorList>
            <person name="Gilroy R."/>
            <person name="Ravi A."/>
            <person name="Getino M."/>
            <person name="Pursley I."/>
            <person name="Horton D.L."/>
            <person name="Alikhan N.F."/>
            <person name="Baker D."/>
            <person name="Gharbi K."/>
            <person name="Hall N."/>
            <person name="Watson M."/>
            <person name="Adriaenssens E.M."/>
            <person name="Foster-Nyarko E."/>
            <person name="Jarju S."/>
            <person name="Secka A."/>
            <person name="Antonio M."/>
            <person name="Oren A."/>
            <person name="Chaudhuri R.R."/>
            <person name="La Ragione R."/>
            <person name="Hildebrand F."/>
            <person name="Pallen M.J."/>
        </authorList>
    </citation>
    <scope>NUCLEOTIDE SEQUENCE</scope>
    <source>
        <strain evidence="2">ChiSxjej3B15-24422</strain>
    </source>
</reference>
<dbReference type="Proteomes" id="UP000824007">
    <property type="component" value="Unassembled WGS sequence"/>
</dbReference>
<evidence type="ECO:0000313" key="2">
    <source>
        <dbReference type="EMBL" id="HIY59912.1"/>
    </source>
</evidence>
<dbReference type="InterPro" id="IPR000811">
    <property type="entry name" value="Glyco_trans_35"/>
</dbReference>
<comment type="similarity">
    <text evidence="1">Belongs to the glycogen phosphorylase family.</text>
</comment>
<name>A0A9D1YRM6_9FIRM</name>
<accession>A0A9D1YRM6</accession>
<evidence type="ECO:0000313" key="3">
    <source>
        <dbReference type="Proteomes" id="UP000824007"/>
    </source>
</evidence>
<sequence>RSAILNVACSGKFSSDRTIQEYVDDIWHLDKVVLPKAKDKVKLF</sequence>